<reference evidence="1 2" key="1">
    <citation type="submission" date="2021-01" db="EMBL/GenBank/DDBJ databases">
        <title>Draft genome sequence of Micromonospora sp. strain STR1s_6.</title>
        <authorList>
            <person name="Karlyshev A."/>
            <person name="Jawad R."/>
        </authorList>
    </citation>
    <scope>NUCLEOTIDE SEQUENCE [LARGE SCALE GENOMIC DNA]</scope>
    <source>
        <strain evidence="1 2">STR1S-6</strain>
    </source>
</reference>
<evidence type="ECO:0008006" key="3">
    <source>
        <dbReference type="Google" id="ProtNLM"/>
    </source>
</evidence>
<proteinExistence type="predicted"/>
<dbReference type="EMBL" id="JAEVHL010000123">
    <property type="protein sequence ID" value="MBM0277817.1"/>
    <property type="molecule type" value="Genomic_DNA"/>
</dbReference>
<gene>
    <name evidence="1" type="ORF">JM949_21770</name>
</gene>
<dbReference type="Gene3D" id="3.90.1690.10">
    <property type="entry name" value="phage-related protein like domain"/>
    <property type="match status" value="1"/>
</dbReference>
<evidence type="ECO:0000313" key="1">
    <source>
        <dbReference type="EMBL" id="MBM0277817.1"/>
    </source>
</evidence>
<dbReference type="Proteomes" id="UP000622245">
    <property type="component" value="Unassembled WGS sequence"/>
</dbReference>
<evidence type="ECO:0000313" key="2">
    <source>
        <dbReference type="Proteomes" id="UP000622245"/>
    </source>
</evidence>
<name>A0ABS1YK61_9ACTN</name>
<dbReference type="Pfam" id="PF25209">
    <property type="entry name" value="Phage_capsid_4"/>
    <property type="match status" value="1"/>
</dbReference>
<sequence length="308" mass="32887">MPNTYPAPAPTLSGDTLTISRLLQNPAFIGRVLRTFRDLRFVSDQILTQRFRSSGGAVLYDQSEAIVSDRAVEAVAPGSEYPFAALPGGTAAVAAIVKWGQKHRLTDEEIARSVYAGQAISRNMQKVVNSVIKQVDAVSIAAVQSAAADTATAGSWDNATAANRKPLEDLLLAVQRVEDRNQGYRPDTLVVSPKGYTYLMLNDAIAQLRRREATDNPVYTGMIETIAGLTVIKAPALSTTALVLDSTALGGMADEMDGAPGYAVADLGVQVKSIRKDDLDAWDLQGRRKTVPVVQETGAVEEITGVVS</sequence>
<accession>A0ABS1YK61</accession>
<dbReference type="RefSeq" id="WP_203150224.1">
    <property type="nucleotide sequence ID" value="NZ_JAEVHL010000123.1"/>
</dbReference>
<protein>
    <recommendedName>
        <fullName evidence="3">Major capsid protein</fullName>
    </recommendedName>
</protein>
<comment type="caution">
    <text evidence="1">The sequence shown here is derived from an EMBL/GenBank/DDBJ whole genome shotgun (WGS) entry which is preliminary data.</text>
</comment>
<organism evidence="1 2">
    <name type="scientific">Micromonospora tarensis</name>
    <dbReference type="NCBI Taxonomy" id="2806100"/>
    <lineage>
        <taxon>Bacteria</taxon>
        <taxon>Bacillati</taxon>
        <taxon>Actinomycetota</taxon>
        <taxon>Actinomycetes</taxon>
        <taxon>Micromonosporales</taxon>
        <taxon>Micromonosporaceae</taxon>
        <taxon>Micromonospora</taxon>
    </lineage>
</organism>
<keyword evidence="2" id="KW-1185">Reference proteome</keyword>
<dbReference type="InterPro" id="IPR053738">
    <property type="entry name" value="Lambda_capsid_assembly"/>
</dbReference>